<dbReference type="EMBL" id="BMER01000006">
    <property type="protein sequence ID" value="GGH03034.1"/>
    <property type="molecule type" value="Genomic_DNA"/>
</dbReference>
<dbReference type="GO" id="GO:0016989">
    <property type="term" value="F:sigma factor antagonist activity"/>
    <property type="evidence" value="ECO:0007669"/>
    <property type="project" value="TreeGrafter"/>
</dbReference>
<reference evidence="4" key="1">
    <citation type="journal article" date="2014" name="Int. J. Syst. Evol. Microbiol.">
        <title>Complete genome sequence of Corynebacterium casei LMG S-19264T (=DSM 44701T), isolated from a smear-ripened cheese.</title>
        <authorList>
            <consortium name="US DOE Joint Genome Institute (JGI-PGF)"/>
            <person name="Walter F."/>
            <person name="Albersmeier A."/>
            <person name="Kalinowski J."/>
            <person name="Ruckert C."/>
        </authorList>
    </citation>
    <scope>NUCLEOTIDE SEQUENCE</scope>
    <source>
        <strain evidence="4">CGMCC 1.12195</strain>
    </source>
</reference>
<protein>
    <submittedName>
        <fullName evidence="4">Iron dicitrate transporter FecR</fullName>
    </submittedName>
</protein>
<gene>
    <name evidence="4" type="ORF">GCM10007415_44030</name>
</gene>
<organism evidence="4 5">
    <name type="scientific">Parapedobacter pyrenivorans</name>
    <dbReference type="NCBI Taxonomy" id="1305674"/>
    <lineage>
        <taxon>Bacteria</taxon>
        <taxon>Pseudomonadati</taxon>
        <taxon>Bacteroidota</taxon>
        <taxon>Sphingobacteriia</taxon>
        <taxon>Sphingobacteriales</taxon>
        <taxon>Sphingobacteriaceae</taxon>
        <taxon>Parapedobacter</taxon>
    </lineage>
</organism>
<dbReference type="Pfam" id="PF16344">
    <property type="entry name" value="FecR_C"/>
    <property type="match status" value="1"/>
</dbReference>
<keyword evidence="1" id="KW-1133">Transmembrane helix</keyword>
<name>A0A917I139_9SPHI</name>
<dbReference type="Gene3D" id="3.55.50.30">
    <property type="match status" value="1"/>
</dbReference>
<feature type="domain" description="Protein FecR C-terminal" evidence="3">
    <location>
        <begin position="317"/>
        <end position="385"/>
    </location>
</feature>
<feature type="domain" description="FecR protein" evidence="2">
    <location>
        <begin position="177"/>
        <end position="273"/>
    </location>
</feature>
<evidence type="ECO:0000256" key="1">
    <source>
        <dbReference type="SAM" id="Phobius"/>
    </source>
</evidence>
<keyword evidence="5" id="KW-1185">Reference proteome</keyword>
<comment type="caution">
    <text evidence="4">The sequence shown here is derived from an EMBL/GenBank/DDBJ whole genome shotgun (WGS) entry which is preliminary data.</text>
</comment>
<dbReference type="PANTHER" id="PTHR30273">
    <property type="entry name" value="PERIPLASMIC SIGNAL SENSOR AND SIGMA FACTOR ACTIVATOR FECR-RELATED"/>
    <property type="match status" value="1"/>
</dbReference>
<keyword evidence="1" id="KW-0472">Membrane</keyword>
<dbReference type="Proteomes" id="UP000660862">
    <property type="component" value="Unassembled WGS sequence"/>
</dbReference>
<sequence length="387" mass="43610">MNPESERIEELFRLFIDGSLTELQRIELQGYLTKYPELNTLYTELADDDSFLLREWTDFAGFKDTKPTAISVRKPYFSFSSTRLVAGLALFFAVFAAVWLYRNQTGKIESLARNERYKNDIDAGSNKAIATFADGNLLVLGDTSEGLQSTGTSGVEFSEGQITYLPVKSEKSGGFNTVRTPEGGQYRVILPDGSSAKLNAASSIRFPAFFGQTQRVVEIQGEVYFDIVSDKARPFIVNLPNRAQIEVLGTSFNVKAYPDDTVIKTTLEKGRVKFKAGEDKLLMKTGEQIQLTTQTSNPVLLKQKVALDAETSWKDGYFNFENAELKTIMKEVARWYDVDVEYKTQITEQFSILMLPRSFSISRLLELLELTGHVKFIIDGRRITVMT</sequence>
<dbReference type="InterPro" id="IPR012373">
    <property type="entry name" value="Ferrdict_sens_TM"/>
</dbReference>
<reference evidence="4" key="2">
    <citation type="submission" date="2020-09" db="EMBL/GenBank/DDBJ databases">
        <authorList>
            <person name="Sun Q."/>
            <person name="Zhou Y."/>
        </authorList>
    </citation>
    <scope>NUCLEOTIDE SEQUENCE</scope>
    <source>
        <strain evidence="4">CGMCC 1.12195</strain>
    </source>
</reference>
<evidence type="ECO:0000313" key="4">
    <source>
        <dbReference type="EMBL" id="GGH03034.1"/>
    </source>
</evidence>
<accession>A0A917I139</accession>
<proteinExistence type="predicted"/>
<dbReference type="InterPro" id="IPR006860">
    <property type="entry name" value="FecR"/>
</dbReference>
<keyword evidence="1" id="KW-0812">Transmembrane</keyword>
<dbReference type="AlphaFoldDB" id="A0A917I139"/>
<evidence type="ECO:0000313" key="5">
    <source>
        <dbReference type="Proteomes" id="UP000660862"/>
    </source>
</evidence>
<dbReference type="Pfam" id="PF04773">
    <property type="entry name" value="FecR"/>
    <property type="match status" value="1"/>
</dbReference>
<dbReference type="RefSeq" id="WP_188508279.1">
    <property type="nucleotide sequence ID" value="NZ_BMER01000006.1"/>
</dbReference>
<feature type="transmembrane region" description="Helical" evidence="1">
    <location>
        <begin position="84"/>
        <end position="101"/>
    </location>
</feature>
<dbReference type="Gene3D" id="2.60.120.1440">
    <property type="match status" value="1"/>
</dbReference>
<evidence type="ECO:0000259" key="2">
    <source>
        <dbReference type="Pfam" id="PF04773"/>
    </source>
</evidence>
<dbReference type="PANTHER" id="PTHR30273:SF2">
    <property type="entry name" value="PROTEIN FECR"/>
    <property type="match status" value="1"/>
</dbReference>
<dbReference type="InterPro" id="IPR032508">
    <property type="entry name" value="FecR_C"/>
</dbReference>
<evidence type="ECO:0000259" key="3">
    <source>
        <dbReference type="Pfam" id="PF16344"/>
    </source>
</evidence>